<protein>
    <submittedName>
        <fullName evidence="1">Uncharacterized protein</fullName>
    </submittedName>
</protein>
<comment type="caution">
    <text evidence="1">The sequence shown here is derived from an EMBL/GenBank/DDBJ whole genome shotgun (WGS) entry which is preliminary data.</text>
</comment>
<proteinExistence type="predicted"/>
<organism evidence="1 2">
    <name type="scientific">Termitidicoccus mucosus</name>
    <dbReference type="NCBI Taxonomy" id="1184151"/>
    <lineage>
        <taxon>Bacteria</taxon>
        <taxon>Pseudomonadati</taxon>
        <taxon>Verrucomicrobiota</taxon>
        <taxon>Opitutia</taxon>
        <taxon>Opitutales</taxon>
        <taxon>Opitutaceae</taxon>
        <taxon>Termitidicoccus</taxon>
    </lineage>
</organism>
<dbReference type="EMBL" id="LRRQ01000099">
    <property type="protein sequence ID" value="OAM89327.1"/>
    <property type="molecule type" value="Genomic_DNA"/>
</dbReference>
<evidence type="ECO:0000313" key="1">
    <source>
        <dbReference type="EMBL" id="OAM89327.1"/>
    </source>
</evidence>
<dbReference type="Proteomes" id="UP000078486">
    <property type="component" value="Unassembled WGS sequence"/>
</dbReference>
<name>A0A178IJ68_9BACT</name>
<keyword evidence="2" id="KW-1185">Reference proteome</keyword>
<evidence type="ECO:0000313" key="2">
    <source>
        <dbReference type="Proteomes" id="UP000078486"/>
    </source>
</evidence>
<gene>
    <name evidence="1" type="ORF">AW736_13835</name>
</gene>
<sequence length="115" mass="12767">MPGMNEPGPWTLFEMLVRVRPSPRHPQYWNFEWGILHIVLYAPSGEDAAGRAAAITGQLPYETASPRVRFREVPSAPEPRLLQAVEDARHLGVGIFLIGAPTGSDEIEGFDERDS</sequence>
<reference evidence="1 2" key="1">
    <citation type="submission" date="2016-01" db="EMBL/GenBank/DDBJ databases">
        <title>High potential of lignocellulose degradation of a new Verrucomicrobia species.</title>
        <authorList>
            <person name="Wang Y."/>
            <person name="Shi Y."/>
            <person name="Qiu Z."/>
            <person name="Liu S."/>
            <person name="Yang H."/>
        </authorList>
    </citation>
    <scope>NUCLEOTIDE SEQUENCE [LARGE SCALE GENOMIC DNA]</scope>
    <source>
        <strain evidence="1 2">TSB47</strain>
    </source>
</reference>
<dbReference type="AlphaFoldDB" id="A0A178IJ68"/>
<accession>A0A178IJ68</accession>
<dbReference type="STRING" id="1184151.AW736_13835"/>